<organism evidence="1 2">
    <name type="scientific">Dermacentor silvarum</name>
    <name type="common">Tick</name>
    <dbReference type="NCBI Taxonomy" id="543639"/>
    <lineage>
        <taxon>Eukaryota</taxon>
        <taxon>Metazoa</taxon>
        <taxon>Ecdysozoa</taxon>
        <taxon>Arthropoda</taxon>
        <taxon>Chelicerata</taxon>
        <taxon>Arachnida</taxon>
        <taxon>Acari</taxon>
        <taxon>Parasitiformes</taxon>
        <taxon>Ixodida</taxon>
        <taxon>Ixodoidea</taxon>
        <taxon>Ixodidae</taxon>
        <taxon>Rhipicephalinae</taxon>
        <taxon>Dermacentor</taxon>
    </lineage>
</organism>
<accession>A0ACB8DZL1</accession>
<protein>
    <submittedName>
        <fullName evidence="1">Uncharacterized protein</fullName>
    </submittedName>
</protein>
<evidence type="ECO:0000313" key="1">
    <source>
        <dbReference type="EMBL" id="KAH7979786.1"/>
    </source>
</evidence>
<evidence type="ECO:0000313" key="2">
    <source>
        <dbReference type="Proteomes" id="UP000821865"/>
    </source>
</evidence>
<keyword evidence="2" id="KW-1185">Reference proteome</keyword>
<sequence>MKERLIFEASMHSSKQHMASLIVDEAAIKPKCVYDRKADTVVGLKDKPSNSVAGSSAETLANRVLCFVLHGVIFSPQVTAALSHLQENRCGDPALYSFREVSPTILLMKMMKQWFDVHDTVYSGSDNKKPISDENDHRMLWLEKDFTCYVRNIQEASIVSGKGEFTDETYHVLLFTTKATVETTRFLLERGIKYVLTRNFNPVEAPFGRLRSMCGGNDLLDARAVTIALDNIVKGKAIPLKQMQVTDTHAEEHYSCTTESNCTAGEPERTLFESIPLSDILWSGVCWGVPRETHYMLEVLYGDHGDTLFLQYGGSQLVHRVKTCRKISPLSSHSRDIMQALSRYLNNAFSDNESGSDEDVVVMFDSSSEENSHDVSMDSNSEAEESSDDTMASARECLTPNESLSRSPNDPDSTTEEPELPPTTTSSNADIIDDLLGHGLPIPASVIFEGFADVNSAVLCAELNDDEIIEQVLPPSNSDSNSDDDVPCRSDSSLCSPCISIQRQQKTGRNIGVLGCTYTCWFDEGVLMSLPFDVEEVLKYHGKSLLEVMKLEVTNEKVDGFMKLYRPYG</sequence>
<dbReference type="EMBL" id="CM023470">
    <property type="protein sequence ID" value="KAH7979786.1"/>
    <property type="molecule type" value="Genomic_DNA"/>
</dbReference>
<proteinExistence type="predicted"/>
<gene>
    <name evidence="1" type="ORF">HPB49_011046</name>
</gene>
<dbReference type="Proteomes" id="UP000821865">
    <property type="component" value="Chromosome 1"/>
</dbReference>
<reference evidence="1" key="1">
    <citation type="submission" date="2020-05" db="EMBL/GenBank/DDBJ databases">
        <title>Large-scale comparative analyses of tick genomes elucidate their genetic diversity and vector capacities.</title>
        <authorList>
            <person name="Jia N."/>
            <person name="Wang J."/>
            <person name="Shi W."/>
            <person name="Du L."/>
            <person name="Sun Y."/>
            <person name="Zhan W."/>
            <person name="Jiang J."/>
            <person name="Wang Q."/>
            <person name="Zhang B."/>
            <person name="Ji P."/>
            <person name="Sakyi L.B."/>
            <person name="Cui X."/>
            <person name="Yuan T."/>
            <person name="Jiang B."/>
            <person name="Yang W."/>
            <person name="Lam T.T.-Y."/>
            <person name="Chang Q."/>
            <person name="Ding S."/>
            <person name="Wang X."/>
            <person name="Zhu J."/>
            <person name="Ruan X."/>
            <person name="Zhao L."/>
            <person name="Wei J."/>
            <person name="Que T."/>
            <person name="Du C."/>
            <person name="Cheng J."/>
            <person name="Dai P."/>
            <person name="Han X."/>
            <person name="Huang E."/>
            <person name="Gao Y."/>
            <person name="Liu J."/>
            <person name="Shao H."/>
            <person name="Ye R."/>
            <person name="Li L."/>
            <person name="Wei W."/>
            <person name="Wang X."/>
            <person name="Wang C."/>
            <person name="Yang T."/>
            <person name="Huo Q."/>
            <person name="Li W."/>
            <person name="Guo W."/>
            <person name="Chen H."/>
            <person name="Zhou L."/>
            <person name="Ni X."/>
            <person name="Tian J."/>
            <person name="Zhou Y."/>
            <person name="Sheng Y."/>
            <person name="Liu T."/>
            <person name="Pan Y."/>
            <person name="Xia L."/>
            <person name="Li J."/>
            <person name="Zhao F."/>
            <person name="Cao W."/>
        </authorList>
    </citation>
    <scope>NUCLEOTIDE SEQUENCE</scope>
    <source>
        <strain evidence="1">Dsil-2018</strain>
    </source>
</reference>
<name>A0ACB8DZL1_DERSI</name>
<comment type="caution">
    <text evidence="1">The sequence shown here is derived from an EMBL/GenBank/DDBJ whole genome shotgun (WGS) entry which is preliminary data.</text>
</comment>